<gene>
    <name evidence="2" type="ORF">FNQ90_20250</name>
</gene>
<evidence type="ECO:0000259" key="1">
    <source>
        <dbReference type="Pfam" id="PF01636"/>
    </source>
</evidence>
<organism evidence="2 3">
    <name type="scientific">Streptomyces alkaliphilus</name>
    <dbReference type="NCBI Taxonomy" id="1472722"/>
    <lineage>
        <taxon>Bacteria</taxon>
        <taxon>Bacillati</taxon>
        <taxon>Actinomycetota</taxon>
        <taxon>Actinomycetes</taxon>
        <taxon>Kitasatosporales</taxon>
        <taxon>Streptomycetaceae</taxon>
        <taxon>Streptomyces</taxon>
    </lineage>
</organism>
<keyword evidence="2" id="KW-0808">Transferase</keyword>
<accession>A0A7W3TGF5</accession>
<proteinExistence type="predicted"/>
<dbReference type="Proteomes" id="UP000538929">
    <property type="component" value="Unassembled WGS sequence"/>
</dbReference>
<comment type="caution">
    <text evidence="2">The sequence shown here is derived from an EMBL/GenBank/DDBJ whole genome shotgun (WGS) entry which is preliminary data.</text>
</comment>
<name>A0A7W3TGF5_9ACTN</name>
<protein>
    <submittedName>
        <fullName evidence="2">Phosphotransferase</fullName>
    </submittedName>
</protein>
<dbReference type="Pfam" id="PF01636">
    <property type="entry name" value="APH"/>
    <property type="match status" value="1"/>
</dbReference>
<dbReference type="InterPro" id="IPR002575">
    <property type="entry name" value="Aminoglycoside_PTrfase"/>
</dbReference>
<keyword evidence="3" id="KW-1185">Reference proteome</keyword>
<dbReference type="GO" id="GO:0016740">
    <property type="term" value="F:transferase activity"/>
    <property type="evidence" value="ECO:0007669"/>
    <property type="project" value="UniProtKB-KW"/>
</dbReference>
<dbReference type="EMBL" id="VKHT01000864">
    <property type="protein sequence ID" value="MBB0246379.1"/>
    <property type="molecule type" value="Genomic_DNA"/>
</dbReference>
<feature type="non-terminal residue" evidence="2">
    <location>
        <position position="129"/>
    </location>
</feature>
<evidence type="ECO:0000313" key="2">
    <source>
        <dbReference type="EMBL" id="MBB0246379.1"/>
    </source>
</evidence>
<dbReference type="AlphaFoldDB" id="A0A7W3TGF5"/>
<reference evidence="3" key="1">
    <citation type="submission" date="2019-10" db="EMBL/GenBank/DDBJ databases">
        <title>Streptomyces sp. nov., a novel actinobacterium isolated from alkaline environment.</title>
        <authorList>
            <person name="Golinska P."/>
        </authorList>
    </citation>
    <scope>NUCLEOTIDE SEQUENCE [LARGE SCALE GENOMIC DNA]</scope>
    <source>
        <strain evidence="3">DSM 42118</strain>
    </source>
</reference>
<evidence type="ECO:0000313" key="3">
    <source>
        <dbReference type="Proteomes" id="UP000538929"/>
    </source>
</evidence>
<sequence length="129" mass="13948">MTSRSLAVLRRITALAGFSADGAEPIRLAENDIWRLAPGTGVVVRIAREGQAEAAAREVAIARWLATSGVPAVRPLPIDQPVLAAGRPATFWEELPPHRPSTEKGPAPVLRHLHDLPIPNDLPLRPPWT</sequence>
<feature type="domain" description="Aminoglycoside phosphotransferase" evidence="1">
    <location>
        <begin position="29"/>
        <end position="115"/>
    </location>
</feature>
<dbReference type="SUPFAM" id="SSF56112">
    <property type="entry name" value="Protein kinase-like (PK-like)"/>
    <property type="match status" value="1"/>
</dbReference>
<dbReference type="RefSeq" id="WP_182607721.1">
    <property type="nucleotide sequence ID" value="NZ_VKHT01000864.1"/>
</dbReference>
<dbReference type="InterPro" id="IPR011009">
    <property type="entry name" value="Kinase-like_dom_sf"/>
</dbReference>